<feature type="domain" description="PiggyBac transposable element-derived protein" evidence="1">
    <location>
        <begin position="2"/>
        <end position="221"/>
    </location>
</feature>
<organism evidence="2 3">
    <name type="scientific">Rhamnusium bicolor</name>
    <dbReference type="NCBI Taxonomy" id="1586634"/>
    <lineage>
        <taxon>Eukaryota</taxon>
        <taxon>Metazoa</taxon>
        <taxon>Ecdysozoa</taxon>
        <taxon>Arthropoda</taxon>
        <taxon>Hexapoda</taxon>
        <taxon>Insecta</taxon>
        <taxon>Pterygota</taxon>
        <taxon>Neoptera</taxon>
        <taxon>Endopterygota</taxon>
        <taxon>Coleoptera</taxon>
        <taxon>Polyphaga</taxon>
        <taxon>Cucujiformia</taxon>
        <taxon>Chrysomeloidea</taxon>
        <taxon>Cerambycidae</taxon>
        <taxon>Lepturinae</taxon>
        <taxon>Rhagiini</taxon>
        <taxon>Rhamnusium</taxon>
    </lineage>
</organism>
<dbReference type="PANTHER" id="PTHR47272:SF1">
    <property type="entry name" value="PIGGYBAC TRANSPOSABLE ELEMENT-DERIVED PROTEIN 3-LIKE"/>
    <property type="match status" value="1"/>
</dbReference>
<dbReference type="Proteomes" id="UP001162156">
    <property type="component" value="Unassembled WGS sequence"/>
</dbReference>
<sequence>MKQYLPLKPHKWGFKLYVLCGVSGFAYTYEIYSGQENKIDGDEPDLGAASNVVVRLARIISKNLNYRVYFDNYYTSIGLLAYLAKNGIYSLGTVRRNRIINCKLPTDKDMKKNDRGTSYEYVGTYETVDISSLVWKDNKIVSLLSTFAGQQPMSTVKRYDKVSKTSKEISCPYVIKEYNRHMGGVDLIDSFIARHKICIKSKKWYIRLFYHLLDMTVSNAWMLYRRISAVKRGTISMPEMSLFEFKQEVAVCLCQVGQSIGVKLGRPSQTSVEEMIATNKRNGPTKHVPPSDVRLDQVSHWPIWSTRNRFKFPKCTGYSQVSCDKCGVTLCFNKTNNCFRKFHNNM</sequence>
<accession>A0AAV8WPU2</accession>
<dbReference type="AlphaFoldDB" id="A0AAV8WPU2"/>
<keyword evidence="3" id="KW-1185">Reference proteome</keyword>
<dbReference type="Pfam" id="PF13843">
    <property type="entry name" value="DDE_Tnp_1_7"/>
    <property type="match status" value="1"/>
</dbReference>
<dbReference type="InterPro" id="IPR029526">
    <property type="entry name" value="PGBD"/>
</dbReference>
<evidence type="ECO:0000259" key="1">
    <source>
        <dbReference type="Pfam" id="PF13843"/>
    </source>
</evidence>
<name>A0AAV8WPU2_9CUCU</name>
<reference evidence="2" key="1">
    <citation type="journal article" date="2023" name="Insect Mol. Biol.">
        <title>Genome sequencing provides insights into the evolution of gene families encoding plant cell wall-degrading enzymes in longhorned beetles.</title>
        <authorList>
            <person name="Shin N.R."/>
            <person name="Okamura Y."/>
            <person name="Kirsch R."/>
            <person name="Pauchet Y."/>
        </authorList>
    </citation>
    <scope>NUCLEOTIDE SEQUENCE</scope>
    <source>
        <strain evidence="2">RBIC_L_NR</strain>
    </source>
</reference>
<evidence type="ECO:0000313" key="3">
    <source>
        <dbReference type="Proteomes" id="UP001162156"/>
    </source>
</evidence>
<dbReference type="EMBL" id="JANEYF010005317">
    <property type="protein sequence ID" value="KAJ8928622.1"/>
    <property type="molecule type" value="Genomic_DNA"/>
</dbReference>
<protein>
    <recommendedName>
        <fullName evidence="1">PiggyBac transposable element-derived protein domain-containing protein</fullName>
    </recommendedName>
</protein>
<proteinExistence type="predicted"/>
<dbReference type="PANTHER" id="PTHR47272">
    <property type="entry name" value="DDE_TNP_1_7 DOMAIN-CONTAINING PROTEIN"/>
    <property type="match status" value="1"/>
</dbReference>
<gene>
    <name evidence="2" type="ORF">NQ314_018791</name>
</gene>
<comment type="caution">
    <text evidence="2">The sequence shown here is derived from an EMBL/GenBank/DDBJ whole genome shotgun (WGS) entry which is preliminary data.</text>
</comment>
<evidence type="ECO:0000313" key="2">
    <source>
        <dbReference type="EMBL" id="KAJ8928622.1"/>
    </source>
</evidence>